<reference evidence="1" key="1">
    <citation type="submission" date="2021-06" db="EMBL/GenBank/DDBJ databases">
        <authorList>
            <person name="Kallberg Y."/>
            <person name="Tangrot J."/>
            <person name="Rosling A."/>
        </authorList>
    </citation>
    <scope>NUCLEOTIDE SEQUENCE</scope>
    <source>
        <strain evidence="1">FL966</strain>
    </source>
</reference>
<evidence type="ECO:0000313" key="1">
    <source>
        <dbReference type="EMBL" id="CAG8760280.1"/>
    </source>
</evidence>
<comment type="caution">
    <text evidence="1">The sequence shown here is derived from an EMBL/GenBank/DDBJ whole genome shotgun (WGS) entry which is preliminary data.</text>
</comment>
<keyword evidence="2" id="KW-1185">Reference proteome</keyword>
<dbReference type="Proteomes" id="UP000789759">
    <property type="component" value="Unassembled WGS sequence"/>
</dbReference>
<gene>
    <name evidence="1" type="ORF">CPELLU_LOCUS15257</name>
</gene>
<sequence length="276" mass="31940">MFTHDYLAATNARSLLEDQVIHDEDNNIEENILSEDENEDNDDMDYEKILEAKKTNLSSCIVIDNLDGAIRRCNSTMSLLSITQLIGTWEVLCPGLKLCSVFQRIPNIASRFTVQDRYVRFICTKCFEKYEDTNHILKLFSSWLFKLSYSSNKSKKKEVLQYIIKLLETPRSLSLYSSSSMNTKSCSPSLLLVKITIKINKFDNSSSTNKYLVKQLVDELTFAFYDLDPAQHDLFKHAQKMKHDDIYKTKEPVTKGRWVKELVNVSAKQYLLAKKD</sequence>
<dbReference type="EMBL" id="CAJVQA010019708">
    <property type="protein sequence ID" value="CAG8760280.1"/>
    <property type="molecule type" value="Genomic_DNA"/>
</dbReference>
<protein>
    <submittedName>
        <fullName evidence="1">7290_t:CDS:1</fullName>
    </submittedName>
</protein>
<organism evidence="1 2">
    <name type="scientific">Cetraspora pellucida</name>
    <dbReference type="NCBI Taxonomy" id="1433469"/>
    <lineage>
        <taxon>Eukaryota</taxon>
        <taxon>Fungi</taxon>
        <taxon>Fungi incertae sedis</taxon>
        <taxon>Mucoromycota</taxon>
        <taxon>Glomeromycotina</taxon>
        <taxon>Glomeromycetes</taxon>
        <taxon>Diversisporales</taxon>
        <taxon>Gigasporaceae</taxon>
        <taxon>Cetraspora</taxon>
    </lineage>
</organism>
<name>A0A9N9NSP1_9GLOM</name>
<dbReference type="OrthoDB" id="2484930at2759"/>
<evidence type="ECO:0000313" key="2">
    <source>
        <dbReference type="Proteomes" id="UP000789759"/>
    </source>
</evidence>
<dbReference type="AlphaFoldDB" id="A0A9N9NSP1"/>
<proteinExistence type="predicted"/>
<accession>A0A9N9NSP1</accession>